<accession>A0A8T0D4W8</accession>
<organism evidence="5 6">
    <name type="scientific">Paragonimus westermani</name>
    <dbReference type="NCBI Taxonomy" id="34504"/>
    <lineage>
        <taxon>Eukaryota</taxon>
        <taxon>Metazoa</taxon>
        <taxon>Spiralia</taxon>
        <taxon>Lophotrochozoa</taxon>
        <taxon>Platyhelminthes</taxon>
        <taxon>Trematoda</taxon>
        <taxon>Digenea</taxon>
        <taxon>Plagiorchiida</taxon>
        <taxon>Troglotremata</taxon>
        <taxon>Troglotrematidae</taxon>
        <taxon>Paragonimus</taxon>
    </lineage>
</organism>
<dbReference type="GO" id="GO:0008270">
    <property type="term" value="F:zinc ion binding"/>
    <property type="evidence" value="ECO:0007669"/>
    <property type="project" value="UniProtKB-KW"/>
</dbReference>
<keyword evidence="6" id="KW-1185">Reference proteome</keyword>
<reference evidence="5 6" key="1">
    <citation type="submission" date="2019-07" db="EMBL/GenBank/DDBJ databases">
        <title>Annotation for the trematode Paragonimus westermani.</title>
        <authorList>
            <person name="Choi Y.-J."/>
        </authorList>
    </citation>
    <scope>NUCLEOTIDE SEQUENCE [LARGE SCALE GENOMIC DNA]</scope>
    <source>
        <strain evidence="5">180907_Pwestermani</strain>
    </source>
</reference>
<gene>
    <name evidence="5" type="ORF">P879_10563</name>
</gene>
<evidence type="ECO:0000256" key="2">
    <source>
        <dbReference type="ARBA" id="ARBA00022771"/>
    </source>
</evidence>
<protein>
    <recommendedName>
        <fullName evidence="7">Zinc finger PHD-type domain-containing protein</fullName>
    </recommendedName>
</protein>
<evidence type="ECO:0000256" key="4">
    <source>
        <dbReference type="SAM" id="MobiDB-lite"/>
    </source>
</evidence>
<keyword evidence="3" id="KW-0862">Zinc</keyword>
<feature type="compositionally biased region" description="Basic and acidic residues" evidence="4">
    <location>
        <begin position="438"/>
        <end position="451"/>
    </location>
</feature>
<dbReference type="AlphaFoldDB" id="A0A8T0D4W8"/>
<proteinExistence type="predicted"/>
<dbReference type="PROSITE" id="PS01359">
    <property type="entry name" value="ZF_PHD_1"/>
    <property type="match status" value="1"/>
</dbReference>
<comment type="caution">
    <text evidence="5">The sequence shown here is derived from an EMBL/GenBank/DDBJ whole genome shotgun (WGS) entry which is preliminary data.</text>
</comment>
<feature type="region of interest" description="Disordered" evidence="4">
    <location>
        <begin position="438"/>
        <end position="474"/>
    </location>
</feature>
<evidence type="ECO:0000313" key="6">
    <source>
        <dbReference type="Proteomes" id="UP000699462"/>
    </source>
</evidence>
<keyword evidence="2" id="KW-0863">Zinc-finger</keyword>
<evidence type="ECO:0000256" key="3">
    <source>
        <dbReference type="ARBA" id="ARBA00022833"/>
    </source>
</evidence>
<dbReference type="Proteomes" id="UP000699462">
    <property type="component" value="Unassembled WGS sequence"/>
</dbReference>
<evidence type="ECO:0008006" key="7">
    <source>
        <dbReference type="Google" id="ProtNLM"/>
    </source>
</evidence>
<keyword evidence="1" id="KW-0479">Metal-binding</keyword>
<name>A0A8T0D4W8_9TREM</name>
<dbReference type="EMBL" id="JTDF01016121">
    <property type="protein sequence ID" value="KAF8562895.1"/>
    <property type="molecule type" value="Genomic_DNA"/>
</dbReference>
<dbReference type="SUPFAM" id="SSF57903">
    <property type="entry name" value="FYVE/PHD zinc finger"/>
    <property type="match status" value="1"/>
</dbReference>
<dbReference type="InterPro" id="IPR019786">
    <property type="entry name" value="Zinc_finger_PHD-type_CS"/>
</dbReference>
<dbReference type="InterPro" id="IPR011011">
    <property type="entry name" value="Znf_FYVE_PHD"/>
</dbReference>
<evidence type="ECO:0000313" key="5">
    <source>
        <dbReference type="EMBL" id="KAF8562895.1"/>
    </source>
</evidence>
<sequence>MSSVSPILPHSIDRASVLTKPAKPCGRTTRSSTRAVKRAPPLAPVAVTHAADMSTQRDLCAACRQTVSPKILSVMCRLCKPYVHAACDATLTQASIELLNSDSHPAVCYHCAKCRSADSGSSRSRLEDRVGFLEAKLSKLQEQVHPLIHDLAIKPSCATNAEISTTNLQYYMMNSQSDNNPPTPQEDEAESFYGSPIEATQNRHKHVRESLANKFVTKSHHELSVICTNIKEPSKSLLQNRHKYDMEEWLKLCKRMQLKPVEPVSLTRLSQSPNSLRKDKPRPLKVTVRTEKDLECILLSAFLLQNGSENSERIFADVPWWERSRKPGIQASIEDAEGRSLIILGVPETDETSDKKMRNKHDFLQWKFLSDTLKTDDVAVVDTFRIPKSPKYMGTGPKPLKLTLLRSEMLDIVKTQWQRYRNSLPRELRISSCTRFKGPTDADKVNAKEPVEQCETTVPAKNDQPPTLPESASL</sequence>
<evidence type="ECO:0000256" key="1">
    <source>
        <dbReference type="ARBA" id="ARBA00022723"/>
    </source>
</evidence>